<dbReference type="OrthoDB" id="10103696at2759"/>
<dbReference type="Pfam" id="PF13855">
    <property type="entry name" value="LRR_8"/>
    <property type="match status" value="1"/>
</dbReference>
<sequence>MFNVRKVYVSGSATENAAMLFWLLFATACAVPNGPRLCKRTEWFECVPFTGKPTGLASVTGVCVVCEVLNEDGASRSPFLFPAGAEEVAIRGYPFHVLSAEKLAQLDSSEVDTLALIDAKIVDMKNNTFSEFSGLRKMSLDSNRLTDVKQTWFTGLGSLLTLILSNNSIKHIEPGSFMDLTRLRILDLENNLLQAVDQAWLSGLRGSTILNLRSNAINSISPGSFKSLQLTWLDLRDNELSSLDKDVLWGQPWLSRFHASSRVLSSVHDAMPHGTIWGLDRLKHFIRGSVTMVVEVANFHLCVRQTANELFFGWMFNSTDNVMGNIGFSVVNINPGRSCGDLDSFLSTISIQAPTLVLASEGSLADKLNTNTPEQCRQVWEHDSGITVPLVGNSIFRLASMATGNTTSEAVGMSFVQIPDTSTSTTTEPGNQKHTTHTNITHDNTKNITCIILSKGQVTKLYFTVPLIKSQTRTTKSSYRLVTNRSSSPTYYLETTEKGYTSLKPRYQSTLQMSSTTGQDLEVAQSPDHVLISINVSAAVVLVMSFLAVLLWKVRAARLNAEDDRASDDTHVWTIPPGVAFPGLLRSASLPTYADKMASDDAVSCRSLPAVLHSIEPTYSEIPDDVACVQGELHGLQHVPVPTHTYSEIPDDEATGPIPFCSAAEFPLHVVTNRRQNQRLLRGDRITSSRQRSGRSIATYESTGQAKDQRNPSYRNAFLVRGIRARRQLRTALISRPDQGVGTYVNVMDGIMPTYWPWEILGREPVTQHGVRHSHRHTT</sequence>
<keyword evidence="4" id="KW-1133">Transmembrane helix</keyword>
<dbReference type="Gene3D" id="3.80.10.10">
    <property type="entry name" value="Ribonuclease Inhibitor"/>
    <property type="match status" value="1"/>
</dbReference>
<name>A0A6P4YIY0_BRABE</name>
<feature type="region of interest" description="Disordered" evidence="3">
    <location>
        <begin position="682"/>
        <end position="712"/>
    </location>
</feature>
<evidence type="ECO:0000256" key="3">
    <source>
        <dbReference type="SAM" id="MobiDB-lite"/>
    </source>
</evidence>
<protein>
    <submittedName>
        <fullName evidence="6">Uncharacterized protein LOC109470042</fullName>
    </submittedName>
</protein>
<keyword evidence="4" id="KW-0472">Membrane</keyword>
<evidence type="ECO:0000313" key="5">
    <source>
        <dbReference type="Proteomes" id="UP000515135"/>
    </source>
</evidence>
<dbReference type="SUPFAM" id="SSF52058">
    <property type="entry name" value="L domain-like"/>
    <property type="match status" value="1"/>
</dbReference>
<keyword evidence="2" id="KW-0677">Repeat</keyword>
<dbReference type="SMART" id="SM00369">
    <property type="entry name" value="LRR_TYP"/>
    <property type="match status" value="5"/>
</dbReference>
<dbReference type="Proteomes" id="UP000515135">
    <property type="component" value="Unplaced"/>
</dbReference>
<dbReference type="PROSITE" id="PS51257">
    <property type="entry name" value="PROKAR_LIPOPROTEIN"/>
    <property type="match status" value="1"/>
</dbReference>
<reference evidence="6" key="1">
    <citation type="submission" date="2025-08" db="UniProtKB">
        <authorList>
            <consortium name="RefSeq"/>
        </authorList>
    </citation>
    <scope>IDENTIFICATION</scope>
    <source>
        <tissue evidence="6">Gonad</tissue>
    </source>
</reference>
<dbReference type="PANTHER" id="PTHR24366">
    <property type="entry name" value="IG(IMMUNOGLOBULIN) AND LRR(LEUCINE RICH REPEAT) DOMAINS"/>
    <property type="match status" value="1"/>
</dbReference>
<accession>A0A6P4YIY0</accession>
<keyword evidence="5" id="KW-1185">Reference proteome</keyword>
<dbReference type="FunFam" id="3.80.10.10:FF:001023">
    <property type="entry name" value="Uncharacterized protein"/>
    <property type="match status" value="1"/>
</dbReference>
<dbReference type="RefSeq" id="XP_019624378.1">
    <property type="nucleotide sequence ID" value="XM_019768819.1"/>
</dbReference>
<dbReference type="KEGG" id="bbel:109470042"/>
<dbReference type="InterPro" id="IPR032675">
    <property type="entry name" value="LRR_dom_sf"/>
</dbReference>
<dbReference type="GeneID" id="109470042"/>
<dbReference type="PROSITE" id="PS51450">
    <property type="entry name" value="LRR"/>
    <property type="match status" value="1"/>
</dbReference>
<evidence type="ECO:0000313" key="6">
    <source>
        <dbReference type="RefSeq" id="XP_019624378.1"/>
    </source>
</evidence>
<feature type="compositionally biased region" description="Polar residues" evidence="3">
    <location>
        <begin position="688"/>
        <end position="712"/>
    </location>
</feature>
<evidence type="ECO:0000256" key="4">
    <source>
        <dbReference type="SAM" id="Phobius"/>
    </source>
</evidence>
<evidence type="ECO:0000256" key="1">
    <source>
        <dbReference type="ARBA" id="ARBA00022614"/>
    </source>
</evidence>
<dbReference type="AlphaFoldDB" id="A0A6P4YIY0"/>
<organism evidence="5 6">
    <name type="scientific">Branchiostoma belcheri</name>
    <name type="common">Amphioxus</name>
    <dbReference type="NCBI Taxonomy" id="7741"/>
    <lineage>
        <taxon>Eukaryota</taxon>
        <taxon>Metazoa</taxon>
        <taxon>Chordata</taxon>
        <taxon>Cephalochordata</taxon>
        <taxon>Leptocardii</taxon>
        <taxon>Amphioxiformes</taxon>
        <taxon>Branchiostomatidae</taxon>
        <taxon>Branchiostoma</taxon>
    </lineage>
</organism>
<feature type="transmembrane region" description="Helical" evidence="4">
    <location>
        <begin position="530"/>
        <end position="552"/>
    </location>
</feature>
<evidence type="ECO:0000256" key="2">
    <source>
        <dbReference type="ARBA" id="ARBA00022737"/>
    </source>
</evidence>
<dbReference type="InterPro" id="IPR003591">
    <property type="entry name" value="Leu-rich_rpt_typical-subtyp"/>
</dbReference>
<keyword evidence="1" id="KW-0433">Leucine-rich repeat</keyword>
<dbReference type="InterPro" id="IPR001611">
    <property type="entry name" value="Leu-rich_rpt"/>
</dbReference>
<gene>
    <name evidence="6" type="primary">LOC109470042</name>
</gene>
<proteinExistence type="predicted"/>
<keyword evidence="4" id="KW-0812">Transmembrane</keyword>